<evidence type="ECO:0000256" key="1">
    <source>
        <dbReference type="SAM" id="MobiDB-lite"/>
    </source>
</evidence>
<evidence type="ECO:0000313" key="3">
    <source>
        <dbReference type="Proteomes" id="UP001415857"/>
    </source>
</evidence>
<dbReference type="EMBL" id="JBBPBK010000015">
    <property type="protein sequence ID" value="KAK9268833.1"/>
    <property type="molecule type" value="Genomic_DNA"/>
</dbReference>
<dbReference type="Proteomes" id="UP001415857">
    <property type="component" value="Unassembled WGS sequence"/>
</dbReference>
<dbReference type="PANTHER" id="PTHR33168">
    <property type="entry name" value="STRESS INDUCED PROTEIN-RELATED"/>
    <property type="match status" value="1"/>
</dbReference>
<protein>
    <submittedName>
        <fullName evidence="2">Uncharacterized protein</fullName>
    </submittedName>
</protein>
<organism evidence="2 3">
    <name type="scientific">Liquidambar formosana</name>
    <name type="common">Formosan gum</name>
    <dbReference type="NCBI Taxonomy" id="63359"/>
    <lineage>
        <taxon>Eukaryota</taxon>
        <taxon>Viridiplantae</taxon>
        <taxon>Streptophyta</taxon>
        <taxon>Embryophyta</taxon>
        <taxon>Tracheophyta</taxon>
        <taxon>Spermatophyta</taxon>
        <taxon>Magnoliopsida</taxon>
        <taxon>eudicotyledons</taxon>
        <taxon>Gunneridae</taxon>
        <taxon>Pentapetalae</taxon>
        <taxon>Saxifragales</taxon>
        <taxon>Altingiaceae</taxon>
        <taxon>Liquidambar</taxon>
    </lineage>
</organism>
<reference evidence="2 3" key="1">
    <citation type="journal article" date="2024" name="Plant J.">
        <title>Genome sequences and population genomics reveal climatic adaptation and genomic divergence between two closely related sweetgum species.</title>
        <authorList>
            <person name="Xu W.Q."/>
            <person name="Ren C.Q."/>
            <person name="Zhang X.Y."/>
            <person name="Comes H.P."/>
            <person name="Liu X.H."/>
            <person name="Li Y.G."/>
            <person name="Kettle C.J."/>
            <person name="Jalonen R."/>
            <person name="Gaisberger H."/>
            <person name="Ma Y.Z."/>
            <person name="Qiu Y.X."/>
        </authorList>
    </citation>
    <scope>NUCLEOTIDE SEQUENCE [LARGE SCALE GENOMIC DNA]</scope>
    <source>
        <strain evidence="2">Hangzhou</strain>
    </source>
</reference>
<evidence type="ECO:0000313" key="2">
    <source>
        <dbReference type="EMBL" id="KAK9268833.1"/>
    </source>
</evidence>
<keyword evidence="3" id="KW-1185">Reference proteome</keyword>
<name>A0AAP0N928_LIQFO</name>
<accession>A0AAP0N928</accession>
<proteinExistence type="predicted"/>
<comment type="caution">
    <text evidence="2">The sequence shown here is derived from an EMBL/GenBank/DDBJ whole genome shotgun (WGS) entry which is preliminary data.</text>
</comment>
<dbReference type="AlphaFoldDB" id="A0AAP0N928"/>
<gene>
    <name evidence="2" type="ORF">L1049_000597</name>
</gene>
<feature type="region of interest" description="Disordered" evidence="1">
    <location>
        <begin position="90"/>
        <end position="120"/>
    </location>
</feature>
<sequence length="135" mass="15126">MEDQGDSPSLKHKLKSSLCLSCCFRNHENFSSNEKPKLIQASSVWLKARSNEFPEIKDKCRNLISRIGRGGRRHSADFRYDALSYSLNFDEGSNESHGDQRPLRNFSSRLPASPPPENGVAVKEVVASREITACS</sequence>